<sequence>MTSVLTSNDNFAHSLSKPCIIVLPPIPQTTSSFKRVMMAHRYTKLELRSFDQGAKATLFQPTHAAFKLLAFLFSLKGMMGFTASLFCSDMVDLGYSSMQLTMVLFRRR</sequence>
<gene>
    <name evidence="1" type="ORF">VNO77_00501</name>
</gene>
<evidence type="ECO:0000313" key="2">
    <source>
        <dbReference type="Proteomes" id="UP001367508"/>
    </source>
</evidence>
<comment type="caution">
    <text evidence="1">The sequence shown here is derived from an EMBL/GenBank/DDBJ whole genome shotgun (WGS) entry which is preliminary data.</text>
</comment>
<dbReference type="AlphaFoldDB" id="A0AAN9MVZ5"/>
<dbReference type="EMBL" id="JAYMYQ010000001">
    <property type="protein sequence ID" value="KAK7358568.1"/>
    <property type="molecule type" value="Genomic_DNA"/>
</dbReference>
<evidence type="ECO:0000313" key="1">
    <source>
        <dbReference type="EMBL" id="KAK7358568.1"/>
    </source>
</evidence>
<proteinExistence type="predicted"/>
<dbReference type="Proteomes" id="UP001367508">
    <property type="component" value="Unassembled WGS sequence"/>
</dbReference>
<protein>
    <submittedName>
        <fullName evidence="1">Uncharacterized protein</fullName>
    </submittedName>
</protein>
<keyword evidence="2" id="KW-1185">Reference proteome</keyword>
<reference evidence="1 2" key="1">
    <citation type="submission" date="2024-01" db="EMBL/GenBank/DDBJ databases">
        <title>The genomes of 5 underutilized Papilionoideae crops provide insights into root nodulation and disease resistanc.</title>
        <authorList>
            <person name="Jiang F."/>
        </authorList>
    </citation>
    <scope>NUCLEOTIDE SEQUENCE [LARGE SCALE GENOMIC DNA]</scope>
    <source>
        <strain evidence="1">LVBAO_FW01</strain>
        <tissue evidence="1">Leaves</tissue>
    </source>
</reference>
<accession>A0AAN9MVZ5</accession>
<organism evidence="1 2">
    <name type="scientific">Canavalia gladiata</name>
    <name type="common">Sword bean</name>
    <name type="synonym">Dolichos gladiatus</name>
    <dbReference type="NCBI Taxonomy" id="3824"/>
    <lineage>
        <taxon>Eukaryota</taxon>
        <taxon>Viridiplantae</taxon>
        <taxon>Streptophyta</taxon>
        <taxon>Embryophyta</taxon>
        <taxon>Tracheophyta</taxon>
        <taxon>Spermatophyta</taxon>
        <taxon>Magnoliopsida</taxon>
        <taxon>eudicotyledons</taxon>
        <taxon>Gunneridae</taxon>
        <taxon>Pentapetalae</taxon>
        <taxon>rosids</taxon>
        <taxon>fabids</taxon>
        <taxon>Fabales</taxon>
        <taxon>Fabaceae</taxon>
        <taxon>Papilionoideae</taxon>
        <taxon>50 kb inversion clade</taxon>
        <taxon>NPAAA clade</taxon>
        <taxon>indigoferoid/millettioid clade</taxon>
        <taxon>Phaseoleae</taxon>
        <taxon>Canavalia</taxon>
    </lineage>
</organism>
<name>A0AAN9MVZ5_CANGL</name>